<proteinExistence type="predicted"/>
<name>A0A0H3ZW83_9VIBR</name>
<dbReference type="EMBL" id="KP795701">
    <property type="protein sequence ID" value="AKN40598.1"/>
    <property type="molecule type" value="Genomic_DNA"/>
</dbReference>
<dbReference type="AlphaFoldDB" id="A0A0H3ZW83"/>
<sequence>MCLSTVQAKSIPIDEIVIPPHFPLTTAPLASKKLLSPSKKLPESSKKLPGELVVNRKLLIMLKSNDWHNLCVNSLVTH</sequence>
<evidence type="ECO:0000313" key="1">
    <source>
        <dbReference type="EMBL" id="AKN40598.1"/>
    </source>
</evidence>
<reference evidence="1" key="1">
    <citation type="journal article" date="2015" name="MBio">
        <title>Eco-Evolutionary Dynamics of Episomes among Ecologically Cohesive Bacterial Populations.</title>
        <authorList>
            <person name="Xue H."/>
            <person name="Cordero O.X."/>
            <person name="Camas F.M."/>
            <person name="Trimble W."/>
            <person name="Meyer F."/>
            <person name="Guglielmini J."/>
            <person name="Rocha E.P."/>
            <person name="Polz M.F."/>
        </authorList>
    </citation>
    <scope>NUCLEOTIDE SEQUENCE</scope>
    <source>
        <strain evidence="1">FF_307</strain>
    </source>
</reference>
<organism evidence="1">
    <name type="scientific">Vibrio sp. FF_307</name>
    <dbReference type="NCBI Taxonomy" id="1652834"/>
    <lineage>
        <taxon>Bacteria</taxon>
        <taxon>Pseudomonadati</taxon>
        <taxon>Pseudomonadota</taxon>
        <taxon>Gammaproteobacteria</taxon>
        <taxon>Vibrionales</taxon>
        <taxon>Vibrionaceae</taxon>
        <taxon>Vibrio</taxon>
    </lineage>
</organism>
<protein>
    <submittedName>
        <fullName evidence="1">Uncharacterized protein</fullName>
    </submittedName>
</protein>
<accession>A0A0H3ZW83</accession>